<dbReference type="Pfam" id="PF02342">
    <property type="entry name" value="TerD"/>
    <property type="match status" value="1"/>
</dbReference>
<evidence type="ECO:0000313" key="4">
    <source>
        <dbReference type="Proteomes" id="UP000230407"/>
    </source>
</evidence>
<keyword evidence="4" id="KW-1185">Reference proteome</keyword>
<dbReference type="PANTHER" id="PTHR32097:SF4">
    <property type="entry name" value="GENERAL STRESS PROTEIN 16U"/>
    <property type="match status" value="1"/>
</dbReference>
<comment type="similarity">
    <text evidence="1">Belongs to the CAPAB/TerDEXZ family.</text>
</comment>
<dbReference type="InterPro" id="IPR051324">
    <property type="entry name" value="Stress/Tellurium_Resist"/>
</dbReference>
<proteinExistence type="inferred from homology"/>
<dbReference type="RefSeq" id="WP_100200044.1">
    <property type="nucleotide sequence ID" value="NZ_PGGW01000005.1"/>
</dbReference>
<dbReference type="AlphaFoldDB" id="A0A2M8MCW6"/>
<accession>A0A2M8MCW6</accession>
<comment type="caution">
    <text evidence="3">The sequence shown here is derived from an EMBL/GenBank/DDBJ whole genome shotgun (WGS) entry which is preliminary data.</text>
</comment>
<dbReference type="EMBL" id="PGGW01000005">
    <property type="protein sequence ID" value="PJF02043.1"/>
    <property type="molecule type" value="Genomic_DNA"/>
</dbReference>
<protein>
    <submittedName>
        <fullName evidence="3">TerD-family protein</fullName>
    </submittedName>
</protein>
<dbReference type="CDD" id="cd06974">
    <property type="entry name" value="TerD_like"/>
    <property type="match status" value="1"/>
</dbReference>
<evidence type="ECO:0000259" key="2">
    <source>
        <dbReference type="Pfam" id="PF02342"/>
    </source>
</evidence>
<reference evidence="3 4" key="1">
    <citation type="submission" date="2017-11" db="EMBL/GenBank/DDBJ databases">
        <title>Streptomyces carmine sp. nov., a novel actinomycete isolated from Sophora alopecuroides in Xinjiang, China.</title>
        <authorList>
            <person name="Wang Y."/>
            <person name="Luo X."/>
            <person name="Wan C."/>
            <person name="Zhang L."/>
        </authorList>
    </citation>
    <scope>NUCLEOTIDE SEQUENCE [LARGE SCALE GENOMIC DNA]</scope>
    <source>
        <strain evidence="3 4">TRM SA0054</strain>
    </source>
</reference>
<evidence type="ECO:0000313" key="3">
    <source>
        <dbReference type="EMBL" id="PJF02043.1"/>
    </source>
</evidence>
<dbReference type="Gene3D" id="2.60.60.30">
    <property type="entry name" value="sav2460 like domains"/>
    <property type="match status" value="1"/>
</dbReference>
<evidence type="ECO:0000256" key="1">
    <source>
        <dbReference type="ARBA" id="ARBA00008775"/>
    </source>
</evidence>
<dbReference type="Proteomes" id="UP000230407">
    <property type="component" value="Unassembled WGS sequence"/>
</dbReference>
<organism evidence="3 4">
    <name type="scientific">Streptomyces carminius</name>
    <dbReference type="NCBI Taxonomy" id="2665496"/>
    <lineage>
        <taxon>Bacteria</taxon>
        <taxon>Bacillati</taxon>
        <taxon>Actinomycetota</taxon>
        <taxon>Actinomycetes</taxon>
        <taxon>Kitasatosporales</taxon>
        <taxon>Streptomycetaceae</taxon>
        <taxon>Streptomyces</taxon>
    </lineage>
</organism>
<dbReference type="InterPro" id="IPR003325">
    <property type="entry name" value="TerD"/>
</dbReference>
<feature type="domain" description="TerD" evidence="2">
    <location>
        <begin position="5"/>
        <end position="162"/>
    </location>
</feature>
<name>A0A2M8MCW6_9ACTN</name>
<sequence>MGSLNKGVEKIEVALRWDPGPSGTPPHDLDIIAGVYPADAPYGAPVYLVHFDRRSPDGTITLNRDSRTGLGFGDDEVMVLELNRMASSYSRVVVGVAVQQGGGALTFGDVRNTRIRICEGYTELAGHDFSAVSGATAATVAEFTRNASGVWDFREDVRGFDTDPDSFARTMGAPS</sequence>
<gene>
    <name evidence="3" type="ORF">CUT44_00305</name>
</gene>
<dbReference type="PANTHER" id="PTHR32097">
    <property type="entry name" value="CAMP-BINDING PROTEIN 1-RELATED"/>
    <property type="match status" value="1"/>
</dbReference>